<evidence type="ECO:0008006" key="8">
    <source>
        <dbReference type="Google" id="ProtNLM"/>
    </source>
</evidence>
<evidence type="ECO:0000313" key="7">
    <source>
        <dbReference type="EMBL" id="CRZ01297.1"/>
    </source>
</evidence>
<dbReference type="AlphaFoldDB" id="A0A0H5QI60"/>
<keyword evidence="2" id="KW-0479">Metal-binding</keyword>
<evidence type="ECO:0000256" key="2">
    <source>
        <dbReference type="ARBA" id="ARBA00022723"/>
    </source>
</evidence>
<dbReference type="EMBL" id="HACM01000855">
    <property type="protein sequence ID" value="CRZ01297.1"/>
    <property type="molecule type" value="Transcribed_RNA"/>
</dbReference>
<sequence length="214" mass="24370">MEDLESSVYTNVVEFEDLSQEPLLTTAGSRKRHKVSYVWAHVRQYDADRDRNSNACKSQCRFCLHWFFASINASGWKRHLLNHGIKDPASQSDSSHNSSGLRLSKQTLLPSPPNPKETAFLHNSVVDYVVTSLSPHNVVECTAFKKLISTFRPGYILQSARTIDRRVLELYVITLPLIAAFLQDLPFKFSLSFDGWTNPHMKFVFVNIVNVPDV</sequence>
<accession>A0A0H5QI60</accession>
<dbReference type="PANTHER" id="PTHR46481">
    <property type="entry name" value="ZINC FINGER BED DOMAIN-CONTAINING PROTEIN 4"/>
    <property type="match status" value="1"/>
</dbReference>
<proteinExistence type="predicted"/>
<name>A0A0H5QI60_9EUKA</name>
<evidence type="ECO:0000256" key="6">
    <source>
        <dbReference type="SAM" id="MobiDB-lite"/>
    </source>
</evidence>
<reference evidence="7" key="1">
    <citation type="submission" date="2015-04" db="EMBL/GenBank/DDBJ databases">
        <title>The genome sequence of the plant pathogenic Rhizarian Plasmodiophora brassicae reveals insights in its biotrophic life cycle and the origin of chitin synthesis.</title>
        <authorList>
            <person name="Schwelm A."/>
            <person name="Fogelqvist J."/>
            <person name="Knaust A."/>
            <person name="Julke S."/>
            <person name="Lilja T."/>
            <person name="Dhandapani V."/>
            <person name="Bonilla-Rosso G."/>
            <person name="Karlsson M."/>
            <person name="Shevchenko A."/>
            <person name="Choi S.R."/>
            <person name="Kim H.G."/>
            <person name="Park J.Y."/>
            <person name="Lim Y.P."/>
            <person name="Ludwig-Muller J."/>
            <person name="Dixelius C."/>
        </authorList>
    </citation>
    <scope>NUCLEOTIDE SEQUENCE</scope>
    <source>
        <tissue evidence="7">Potato root galls</tissue>
    </source>
</reference>
<keyword evidence="3" id="KW-0863">Zinc-finger</keyword>
<evidence type="ECO:0000256" key="3">
    <source>
        <dbReference type="ARBA" id="ARBA00022771"/>
    </source>
</evidence>
<dbReference type="GO" id="GO:0008270">
    <property type="term" value="F:zinc ion binding"/>
    <property type="evidence" value="ECO:0007669"/>
    <property type="project" value="UniProtKB-KW"/>
</dbReference>
<dbReference type="PANTHER" id="PTHR46481:SF10">
    <property type="entry name" value="ZINC FINGER BED DOMAIN-CONTAINING PROTEIN 39"/>
    <property type="match status" value="1"/>
</dbReference>
<keyword evidence="4" id="KW-0862">Zinc</keyword>
<dbReference type="SUPFAM" id="SSF140996">
    <property type="entry name" value="Hermes dimerisation domain"/>
    <property type="match status" value="1"/>
</dbReference>
<evidence type="ECO:0000256" key="4">
    <source>
        <dbReference type="ARBA" id="ARBA00022833"/>
    </source>
</evidence>
<keyword evidence="5" id="KW-0539">Nucleus</keyword>
<organism evidence="7">
    <name type="scientific">Spongospora subterranea</name>
    <dbReference type="NCBI Taxonomy" id="70186"/>
    <lineage>
        <taxon>Eukaryota</taxon>
        <taxon>Sar</taxon>
        <taxon>Rhizaria</taxon>
        <taxon>Endomyxa</taxon>
        <taxon>Phytomyxea</taxon>
        <taxon>Plasmodiophorida</taxon>
        <taxon>Plasmodiophoridae</taxon>
        <taxon>Spongospora</taxon>
    </lineage>
</organism>
<dbReference type="InterPro" id="IPR052035">
    <property type="entry name" value="ZnF_BED_domain_contain"/>
</dbReference>
<comment type="subcellular location">
    <subcellularLocation>
        <location evidence="1">Nucleus</location>
    </subcellularLocation>
</comment>
<evidence type="ECO:0000256" key="5">
    <source>
        <dbReference type="ARBA" id="ARBA00023242"/>
    </source>
</evidence>
<feature type="region of interest" description="Disordered" evidence="6">
    <location>
        <begin position="87"/>
        <end position="108"/>
    </location>
</feature>
<protein>
    <recommendedName>
        <fullName evidence="8">BED-type domain-containing protein</fullName>
    </recommendedName>
</protein>
<evidence type="ECO:0000256" key="1">
    <source>
        <dbReference type="ARBA" id="ARBA00004123"/>
    </source>
</evidence>
<dbReference type="GO" id="GO:0005634">
    <property type="term" value="C:nucleus"/>
    <property type="evidence" value="ECO:0007669"/>
    <property type="project" value="UniProtKB-SubCell"/>
</dbReference>
<feature type="compositionally biased region" description="Polar residues" evidence="6">
    <location>
        <begin position="89"/>
        <end position="108"/>
    </location>
</feature>